<reference evidence="3" key="1">
    <citation type="submission" date="2020-05" db="EMBL/GenBank/DDBJ databases">
        <authorList>
            <person name="Chiriac C."/>
            <person name="Salcher M."/>
            <person name="Ghai R."/>
            <person name="Kavagutti S V."/>
        </authorList>
    </citation>
    <scope>NUCLEOTIDE SEQUENCE</scope>
</reference>
<gene>
    <name evidence="2" type="ORF">UFOVP1076_39</name>
    <name evidence="3" type="ORF">UFOVP1314_22</name>
    <name evidence="4" type="ORF">UFOVP1427_49</name>
    <name evidence="5" type="ORF">UFOVP1523_53</name>
    <name evidence="1" type="ORF">UFOVP991_39</name>
</gene>
<dbReference type="EMBL" id="LR797025">
    <property type="protein sequence ID" value="CAB4183089.1"/>
    <property type="molecule type" value="Genomic_DNA"/>
</dbReference>
<sequence length="163" mass="17720">MSFETEFVNFIKTRPAFYNPIVAAIGGSPSPSSSAVVSRLCYGQAPATVGKLPYVVWTGPFDYDPGNFSGGHLSQKKAQFWFSVYTAYLDDAIDWISAIEEDLVGLFVTGYIHNLTTCRITQMIQNAGTKTHIGSNQTSRTGEEFPTCGATIAFTVGWQNGTP</sequence>
<evidence type="ECO:0000313" key="4">
    <source>
        <dbReference type="EMBL" id="CAB4211370.1"/>
    </source>
</evidence>
<protein>
    <submittedName>
        <fullName evidence="3">Uncharacterized protein</fullName>
    </submittedName>
</protein>
<dbReference type="EMBL" id="LR797258">
    <property type="protein sequence ID" value="CAB4197691.1"/>
    <property type="molecule type" value="Genomic_DNA"/>
</dbReference>
<evidence type="ECO:0000313" key="5">
    <source>
        <dbReference type="EMBL" id="CAB5238032.1"/>
    </source>
</evidence>
<organism evidence="3">
    <name type="scientific">uncultured Caudovirales phage</name>
    <dbReference type="NCBI Taxonomy" id="2100421"/>
    <lineage>
        <taxon>Viruses</taxon>
        <taxon>Duplodnaviria</taxon>
        <taxon>Heunggongvirae</taxon>
        <taxon>Uroviricota</taxon>
        <taxon>Caudoviricetes</taxon>
        <taxon>Peduoviridae</taxon>
        <taxon>Maltschvirus</taxon>
        <taxon>Maltschvirus maltsch</taxon>
    </lineage>
</organism>
<dbReference type="EMBL" id="LR797371">
    <property type="protein sequence ID" value="CAB4211370.1"/>
    <property type="molecule type" value="Genomic_DNA"/>
</dbReference>
<accession>A0A6J5RVS1</accession>
<proteinExistence type="predicted"/>
<evidence type="ECO:0000313" key="2">
    <source>
        <dbReference type="EMBL" id="CAB4183089.1"/>
    </source>
</evidence>
<evidence type="ECO:0000313" key="3">
    <source>
        <dbReference type="EMBL" id="CAB4197691.1"/>
    </source>
</evidence>
<name>A0A6J5RVS1_9CAUD</name>
<dbReference type="EMBL" id="LR798456">
    <property type="protein sequence ID" value="CAB5238032.1"/>
    <property type="molecule type" value="Genomic_DNA"/>
</dbReference>
<evidence type="ECO:0000313" key="1">
    <source>
        <dbReference type="EMBL" id="CAB4176558.1"/>
    </source>
</evidence>
<dbReference type="EMBL" id="LR796941">
    <property type="protein sequence ID" value="CAB4176558.1"/>
    <property type="molecule type" value="Genomic_DNA"/>
</dbReference>